<organism evidence="1">
    <name type="scientific">Oikopleura dioica</name>
    <name type="common">Tunicate</name>
    <dbReference type="NCBI Taxonomy" id="34765"/>
    <lineage>
        <taxon>Eukaryota</taxon>
        <taxon>Metazoa</taxon>
        <taxon>Chordata</taxon>
        <taxon>Tunicata</taxon>
        <taxon>Appendicularia</taxon>
        <taxon>Copelata</taxon>
        <taxon>Oikopleuridae</taxon>
        <taxon>Oikopleura</taxon>
    </lineage>
</organism>
<reference evidence="1" key="1">
    <citation type="journal article" date="2010" name="Science">
        <title>Plasticity of animal genome architecture unmasked by rapid evolution of a pelagic tunicate.</title>
        <authorList>
            <person name="Denoeud F."/>
            <person name="Henriet S."/>
            <person name="Mungpakdee S."/>
            <person name="Aury J.M."/>
            <person name="Da Silva C."/>
            <person name="Brinkmann H."/>
            <person name="Mikhaleva J."/>
            <person name="Olsen L.C."/>
            <person name="Jubin C."/>
            <person name="Canestro C."/>
            <person name="Bouquet J.M."/>
            <person name="Danks G."/>
            <person name="Poulain J."/>
            <person name="Campsteijn C."/>
            <person name="Adamski M."/>
            <person name="Cross I."/>
            <person name="Yadetie F."/>
            <person name="Muffato M."/>
            <person name="Louis A."/>
            <person name="Butcher S."/>
            <person name="Tsagkogeorga G."/>
            <person name="Konrad A."/>
            <person name="Singh S."/>
            <person name="Jensen M.F."/>
            <person name="Cong E.H."/>
            <person name="Eikeseth-Otteraa H."/>
            <person name="Noel B."/>
            <person name="Anthouard V."/>
            <person name="Porcel B.M."/>
            <person name="Kachouri-Lafond R."/>
            <person name="Nishino A."/>
            <person name="Ugolini M."/>
            <person name="Chourrout P."/>
            <person name="Nishida H."/>
            <person name="Aasland R."/>
            <person name="Huzurbazar S."/>
            <person name="Westhof E."/>
            <person name="Delsuc F."/>
            <person name="Lehrach H."/>
            <person name="Reinhardt R."/>
            <person name="Weissenbach J."/>
            <person name="Roy S.W."/>
            <person name="Artiguenave F."/>
            <person name="Postlethwait J.H."/>
            <person name="Manak J.R."/>
            <person name="Thompson E.M."/>
            <person name="Jaillon O."/>
            <person name="Du Pasquier L."/>
            <person name="Boudinot P."/>
            <person name="Liberles D.A."/>
            <person name="Volff J.N."/>
            <person name="Philippe H."/>
            <person name="Lenhard B."/>
            <person name="Roest Crollius H."/>
            <person name="Wincker P."/>
            <person name="Chourrout D."/>
        </authorList>
    </citation>
    <scope>NUCLEOTIDE SEQUENCE [LARGE SCALE GENOMIC DNA]</scope>
</reference>
<accession>E4Z1P0</accession>
<name>E4Z1P0_OIKDI</name>
<evidence type="ECO:0000313" key="1">
    <source>
        <dbReference type="EMBL" id="CBY41618.1"/>
    </source>
</evidence>
<sequence>GSPAFVSNRSFLISCRMRFSILSAVSELGLSTSPNTYIMHRISALKIAPILPG</sequence>
<gene>
    <name evidence="1" type="ORF">GSOID_T00023701001</name>
</gene>
<feature type="non-terminal residue" evidence="1">
    <location>
        <position position="1"/>
    </location>
</feature>
<dbReference type="Proteomes" id="UP000011014">
    <property type="component" value="Unassembled WGS sequence"/>
</dbReference>
<dbReference type="EMBL" id="FN656534">
    <property type="protein sequence ID" value="CBY41618.1"/>
    <property type="molecule type" value="Genomic_DNA"/>
</dbReference>
<protein>
    <submittedName>
        <fullName evidence="1">Uncharacterized protein</fullName>
    </submittedName>
</protein>
<dbReference type="AlphaFoldDB" id="E4Z1P0"/>
<proteinExistence type="predicted"/>